<evidence type="ECO:0000313" key="2">
    <source>
        <dbReference type="EMBL" id="AAZ55480.1"/>
    </source>
</evidence>
<protein>
    <submittedName>
        <fullName evidence="2">Uncharacterized protein</fullName>
    </submittedName>
</protein>
<accession>Q47PY9</accession>
<feature type="transmembrane region" description="Helical" evidence="1">
    <location>
        <begin position="109"/>
        <end position="126"/>
    </location>
</feature>
<keyword evidence="1" id="KW-0812">Transmembrane</keyword>
<keyword evidence="1" id="KW-0472">Membrane</keyword>
<dbReference type="EMBL" id="CP000088">
    <property type="protein sequence ID" value="AAZ55480.1"/>
    <property type="molecule type" value="Genomic_DNA"/>
</dbReference>
<feature type="transmembrane region" description="Helical" evidence="1">
    <location>
        <begin position="20"/>
        <end position="38"/>
    </location>
</feature>
<organism evidence="2">
    <name type="scientific">Thermobifida fusca (strain YX)</name>
    <dbReference type="NCBI Taxonomy" id="269800"/>
    <lineage>
        <taxon>Bacteria</taxon>
        <taxon>Bacillati</taxon>
        <taxon>Actinomycetota</taxon>
        <taxon>Actinomycetes</taxon>
        <taxon>Streptosporangiales</taxon>
        <taxon>Nocardiopsidaceae</taxon>
        <taxon>Thermobifida</taxon>
    </lineage>
</organism>
<feature type="transmembrane region" description="Helical" evidence="1">
    <location>
        <begin position="82"/>
        <end position="103"/>
    </location>
</feature>
<gene>
    <name evidence="2" type="ordered locus">Tfu_1442</name>
</gene>
<feature type="transmembrane region" description="Helical" evidence="1">
    <location>
        <begin position="44"/>
        <end position="62"/>
    </location>
</feature>
<reference evidence="2" key="1">
    <citation type="submission" date="2005-07" db="EMBL/GenBank/DDBJ databases">
        <title>Complete sequence of Thermobifida fusca YX.</title>
        <authorList>
            <consortium name="US DOE Joint Genome Institute"/>
            <person name="Copeland A."/>
            <person name="Lucas S."/>
            <person name="Lapidus A."/>
            <person name="Barry K."/>
            <person name="Detter J.C."/>
            <person name="Glavina T."/>
            <person name="Hammon N."/>
            <person name="Israni S."/>
            <person name="Pitluck S."/>
            <person name="Di Bartolo G."/>
            <person name="Chain P."/>
            <person name="Schmutz J."/>
            <person name="Larimer F."/>
            <person name="Land M."/>
            <person name="Lykidis A."/>
            <person name="Richardson P."/>
        </authorList>
    </citation>
    <scope>NUCLEOTIDE SEQUENCE</scope>
    <source>
        <strain evidence="2">YX</strain>
    </source>
</reference>
<evidence type="ECO:0000256" key="1">
    <source>
        <dbReference type="SAM" id="Phobius"/>
    </source>
</evidence>
<sequence>MDSPPVTSSVPENRAQPRGVVLMALLGFFAAMSASSMLADTASLLIALGGSILATFIVVVMGTRGGIFETSVVATPRKQRRWFILIAASQIVVSIAAGAVLVFLDQTELASGIICALVGLHFLPLAAVFRRAVYLWAGLLLCAIGAAGIALLLSGHAETARLAVGFTAAIVLWLTALLIGLPTGGPKTEES</sequence>
<dbReference type="KEGG" id="tfu:Tfu_1442"/>
<keyword evidence="1" id="KW-1133">Transmembrane helix</keyword>
<proteinExistence type="predicted"/>
<feature type="transmembrane region" description="Helical" evidence="1">
    <location>
        <begin position="133"/>
        <end position="154"/>
    </location>
</feature>
<name>Q47PY9_THEFY</name>
<feature type="transmembrane region" description="Helical" evidence="1">
    <location>
        <begin position="160"/>
        <end position="181"/>
    </location>
</feature>
<dbReference type="AlphaFoldDB" id="Q47PY9"/>
<dbReference type="HOGENOM" id="CLU_1420839_0_0_11"/>